<dbReference type="PANTHER" id="PTHR30383">
    <property type="entry name" value="THIOESTERASE 1/PROTEASE 1/LYSOPHOSPHOLIPASE L1"/>
    <property type="match status" value="1"/>
</dbReference>
<dbReference type="InterPro" id="IPR051532">
    <property type="entry name" value="Ester_Hydrolysis_Enzymes"/>
</dbReference>
<feature type="domain" description="SGNH hydrolase-type esterase" evidence="1">
    <location>
        <begin position="267"/>
        <end position="433"/>
    </location>
</feature>
<sequence length="456" mass="51002">MWKKIPRIKRLISLAICILSIFALAQSINISSECFAVNNSVQESKPVPTIHFTQQLPASAKPIFMWTKVKGAVAYELELSTALPEDSDASNPNPNAFYSTKKIYGNGFNADLPLDLANNFFYWRVRGLGMDGEPISEFSDAEAVYVDYKKEVILKPVPTSIFNQDIASVLLYPVYSWVPVTGAKKYEVEILDDVPENPNGIEASEHRIDSAITTGSEYYDEKPRISDDPFYWRVRGLDEAGNPVGVYSDAGQFITNPTTMYFAVATFGNSITHGGGGMSYSPADWEYSYQHYLDFPTINLGRSGDTSQTMVERFDDDVLPFRPQYLIILGGTNSLRGGVPAEDVIADLLALKAKCLKNNIRPVFLTLPPINPDNIKRAFDEPTASDWQEQIQIVNDFIKTQVHIDITRDMDSPDGVLPTELAVDGLHLDIDGKKLMADAINADWPRIESLSWRYWI</sequence>
<comment type="caution">
    <text evidence="2">The sequence shown here is derived from an EMBL/GenBank/DDBJ whole genome shotgun (WGS) entry which is preliminary data.</text>
</comment>
<reference evidence="2" key="1">
    <citation type="submission" date="2019-08" db="EMBL/GenBank/DDBJ databases">
        <authorList>
            <person name="Kucharzyk K."/>
            <person name="Murdoch R.W."/>
            <person name="Higgins S."/>
            <person name="Loffler F."/>
        </authorList>
    </citation>
    <scope>NUCLEOTIDE SEQUENCE</scope>
</reference>
<gene>
    <name evidence="2" type="ORF">SDC9_34809</name>
</gene>
<dbReference type="InterPro" id="IPR013783">
    <property type="entry name" value="Ig-like_fold"/>
</dbReference>
<proteinExistence type="predicted"/>
<dbReference type="EMBL" id="VSSQ01000265">
    <property type="protein sequence ID" value="MPL88782.1"/>
    <property type="molecule type" value="Genomic_DNA"/>
</dbReference>
<evidence type="ECO:0000313" key="2">
    <source>
        <dbReference type="EMBL" id="MPL88782.1"/>
    </source>
</evidence>
<dbReference type="InterPro" id="IPR036514">
    <property type="entry name" value="SGNH_hydro_sf"/>
</dbReference>
<evidence type="ECO:0000259" key="1">
    <source>
        <dbReference type="Pfam" id="PF13472"/>
    </source>
</evidence>
<dbReference type="SUPFAM" id="SSF52266">
    <property type="entry name" value="SGNH hydrolase"/>
    <property type="match status" value="1"/>
</dbReference>
<protein>
    <recommendedName>
        <fullName evidence="1">SGNH hydrolase-type esterase domain-containing protein</fullName>
    </recommendedName>
</protein>
<dbReference type="InterPro" id="IPR013830">
    <property type="entry name" value="SGNH_hydro"/>
</dbReference>
<accession>A0A644VDL9</accession>
<dbReference type="Pfam" id="PF13472">
    <property type="entry name" value="Lipase_GDSL_2"/>
    <property type="match status" value="1"/>
</dbReference>
<organism evidence="2">
    <name type="scientific">bioreactor metagenome</name>
    <dbReference type="NCBI Taxonomy" id="1076179"/>
    <lineage>
        <taxon>unclassified sequences</taxon>
        <taxon>metagenomes</taxon>
        <taxon>ecological metagenomes</taxon>
    </lineage>
</organism>
<dbReference type="Gene3D" id="2.60.40.10">
    <property type="entry name" value="Immunoglobulins"/>
    <property type="match status" value="2"/>
</dbReference>
<dbReference type="Gene3D" id="3.40.50.1110">
    <property type="entry name" value="SGNH hydrolase"/>
    <property type="match status" value="1"/>
</dbReference>
<name>A0A644VDL9_9ZZZZ</name>
<dbReference type="AlphaFoldDB" id="A0A644VDL9"/>